<sequence>MTDPHPCFFYGSLMSTRVLNSVTRPGPEANLYTVPAAIRGYVRYSYHNEPYPGMIATKEEGCIVEGLLVFGHSLMDRFRLDQFEGSEYTREILSVKVLAPVPGDFNVMNGKKPLAAGDVIQSYVYVFTGPHAHLDQSRPWDYEAFKRDHLELWMSTSSDFV</sequence>
<dbReference type="InterPro" id="IPR045038">
    <property type="entry name" value="AIG2-like"/>
</dbReference>
<name>A0A9P5RQC7_9FUNG</name>
<comment type="similarity">
    <text evidence="1">Belongs to the gamma-glutamylcyclotransferase family.</text>
</comment>
<evidence type="ECO:0000313" key="5">
    <source>
        <dbReference type="EMBL" id="KAF9141139.1"/>
    </source>
</evidence>
<dbReference type="PANTHER" id="PTHR31544">
    <property type="entry name" value="AIG2-LIKE PROTEIN D"/>
    <property type="match status" value="1"/>
</dbReference>
<dbReference type="OrthoDB" id="1044435at2759"/>
<dbReference type="GO" id="GO:0016740">
    <property type="term" value="F:transferase activity"/>
    <property type="evidence" value="ECO:0007669"/>
    <property type="project" value="UniProtKB-KW"/>
</dbReference>
<dbReference type="Gene3D" id="3.10.490.10">
    <property type="entry name" value="Gamma-glutamyl cyclotransferase-like"/>
    <property type="match status" value="1"/>
</dbReference>
<evidence type="ECO:0000256" key="2">
    <source>
        <dbReference type="ARBA" id="ARBA00022679"/>
    </source>
</evidence>
<reference evidence="5" key="1">
    <citation type="journal article" date="2020" name="Fungal Divers.">
        <title>Resolving the Mortierellaceae phylogeny through synthesis of multi-gene phylogenetics and phylogenomics.</title>
        <authorList>
            <person name="Vandepol N."/>
            <person name="Liber J."/>
            <person name="Desiro A."/>
            <person name="Na H."/>
            <person name="Kennedy M."/>
            <person name="Barry K."/>
            <person name="Grigoriev I.V."/>
            <person name="Miller A.N."/>
            <person name="O'Donnell K."/>
            <person name="Stajich J.E."/>
            <person name="Bonito G."/>
        </authorList>
    </citation>
    <scope>NUCLEOTIDE SEQUENCE</scope>
    <source>
        <strain evidence="5">NRRL 6426</strain>
    </source>
</reference>
<dbReference type="InterPro" id="IPR036568">
    <property type="entry name" value="GGCT-like_sf"/>
</dbReference>
<proteinExistence type="inferred from homology"/>
<evidence type="ECO:0000256" key="1">
    <source>
        <dbReference type="ARBA" id="ARBA00008861"/>
    </source>
</evidence>
<dbReference type="InterPro" id="IPR009288">
    <property type="entry name" value="AIG2-like_dom"/>
</dbReference>
<accession>A0A9P5RQC7</accession>
<keyword evidence="6" id="KW-1185">Reference proteome</keyword>
<evidence type="ECO:0000259" key="4">
    <source>
        <dbReference type="Pfam" id="PF06094"/>
    </source>
</evidence>
<organism evidence="5 6">
    <name type="scientific">Linnemannia schmuckeri</name>
    <dbReference type="NCBI Taxonomy" id="64567"/>
    <lineage>
        <taxon>Eukaryota</taxon>
        <taxon>Fungi</taxon>
        <taxon>Fungi incertae sedis</taxon>
        <taxon>Mucoromycota</taxon>
        <taxon>Mortierellomycotina</taxon>
        <taxon>Mortierellomycetes</taxon>
        <taxon>Mortierellales</taxon>
        <taxon>Mortierellaceae</taxon>
        <taxon>Linnemannia</taxon>
    </lineage>
</organism>
<keyword evidence="2" id="KW-0808">Transferase</keyword>
<dbReference type="EMBL" id="JAAAUQ010001248">
    <property type="protein sequence ID" value="KAF9141139.1"/>
    <property type="molecule type" value="Genomic_DNA"/>
</dbReference>
<feature type="domain" description="Gamma-glutamylcyclotransferase AIG2-like" evidence="4">
    <location>
        <begin position="7"/>
        <end position="129"/>
    </location>
</feature>
<dbReference type="InterPro" id="IPR013024">
    <property type="entry name" value="GGCT-like"/>
</dbReference>
<protein>
    <recommendedName>
        <fullName evidence="3">Putative gamma-glutamylcyclotransferase</fullName>
    </recommendedName>
</protein>
<comment type="caution">
    <text evidence="5">The sequence shown here is derived from an EMBL/GenBank/DDBJ whole genome shotgun (WGS) entry which is preliminary data.</text>
</comment>
<dbReference type="PANTHER" id="PTHR31544:SF2">
    <property type="entry name" value="AIG2-LIKE PROTEIN D"/>
    <property type="match status" value="1"/>
</dbReference>
<dbReference type="AlphaFoldDB" id="A0A9P5RQC7"/>
<dbReference type="SUPFAM" id="SSF110857">
    <property type="entry name" value="Gamma-glutamyl cyclotransferase-like"/>
    <property type="match status" value="1"/>
</dbReference>
<evidence type="ECO:0000313" key="6">
    <source>
        <dbReference type="Proteomes" id="UP000748756"/>
    </source>
</evidence>
<dbReference type="CDD" id="cd06661">
    <property type="entry name" value="GGCT_like"/>
    <property type="match status" value="1"/>
</dbReference>
<dbReference type="Proteomes" id="UP000748756">
    <property type="component" value="Unassembled WGS sequence"/>
</dbReference>
<evidence type="ECO:0000256" key="3">
    <source>
        <dbReference type="ARBA" id="ARBA00030602"/>
    </source>
</evidence>
<dbReference type="Pfam" id="PF06094">
    <property type="entry name" value="GGACT"/>
    <property type="match status" value="1"/>
</dbReference>
<gene>
    <name evidence="5" type="ORF">BG015_001379</name>
</gene>